<reference evidence="1" key="1">
    <citation type="submission" date="2023-02" db="EMBL/GenBank/DDBJ databases">
        <authorList>
            <person name="Palmer J.M."/>
        </authorList>
    </citation>
    <scope>NUCLEOTIDE SEQUENCE</scope>
    <source>
        <strain evidence="1">FW57</strain>
    </source>
</reference>
<organism evidence="1 2">
    <name type="scientific">Staphylotrichum longicolle</name>
    <dbReference type="NCBI Taxonomy" id="669026"/>
    <lineage>
        <taxon>Eukaryota</taxon>
        <taxon>Fungi</taxon>
        <taxon>Dikarya</taxon>
        <taxon>Ascomycota</taxon>
        <taxon>Pezizomycotina</taxon>
        <taxon>Sordariomycetes</taxon>
        <taxon>Sordariomycetidae</taxon>
        <taxon>Sordariales</taxon>
        <taxon>Chaetomiaceae</taxon>
        <taxon>Staphylotrichum</taxon>
    </lineage>
</organism>
<accession>A0AAD4EY92</accession>
<sequence>MAPLLPKDPVFFRLRGPVLPPGEEAEQMLGRVVRNYAQPLGDGYSPENGGAFAIGAPVKTKWLRASEVFSRSASGNIELRLPASAGQATAQIEGSQSFSLTNSEVLAIELRHQPEVFRKLLADAETGAWIRANCKLTEPLYMITGLLVWRDAVQDESSEHRVAGNASFNPAAAAAAAATAATSGAAAPLAALAGDTGASAGGEKVEKREQKKENEDSHVFAVEYKVVRRRKRDVVGGFAPALKGHGPAIDADRQYSGTSTAANLASEVEEPDLPELAVDLPWVDVAEELAGDREILTDTVEAGDCHVEFAFLENDV</sequence>
<comment type="caution">
    <text evidence="1">The sequence shown here is derived from an EMBL/GenBank/DDBJ whole genome shotgun (WGS) entry which is preliminary data.</text>
</comment>
<dbReference type="EMBL" id="JAHCVI010000002">
    <property type="protein sequence ID" value="KAG7289355.1"/>
    <property type="molecule type" value="Genomic_DNA"/>
</dbReference>
<evidence type="ECO:0000313" key="2">
    <source>
        <dbReference type="Proteomes" id="UP001197093"/>
    </source>
</evidence>
<evidence type="ECO:0000313" key="1">
    <source>
        <dbReference type="EMBL" id="KAG7289355.1"/>
    </source>
</evidence>
<protein>
    <submittedName>
        <fullName evidence="1">Uncharacterized protein</fullName>
    </submittedName>
</protein>
<name>A0AAD4EY92_9PEZI</name>
<gene>
    <name evidence="1" type="ORF">NEMBOFW57_005722</name>
</gene>
<proteinExistence type="predicted"/>
<keyword evidence="2" id="KW-1185">Reference proteome</keyword>
<dbReference type="AlphaFoldDB" id="A0AAD4EY92"/>
<dbReference type="Proteomes" id="UP001197093">
    <property type="component" value="Unassembled WGS sequence"/>
</dbReference>